<evidence type="ECO:0000256" key="1">
    <source>
        <dbReference type="SAM" id="MobiDB-lite"/>
    </source>
</evidence>
<gene>
    <name evidence="2" type="ORF">SAMN05216561_1211</name>
</gene>
<reference evidence="2 3" key="1">
    <citation type="submission" date="2016-10" db="EMBL/GenBank/DDBJ databases">
        <authorList>
            <person name="de Groot N.N."/>
        </authorList>
    </citation>
    <scope>NUCLEOTIDE SEQUENCE [LARGE SCALE GENOMIC DNA]</scope>
    <source>
        <strain evidence="2 3">CGMCC 1.11156</strain>
    </source>
</reference>
<feature type="non-terminal residue" evidence="2">
    <location>
        <position position="1"/>
    </location>
</feature>
<name>A0A1I3PJ61_9ACTN</name>
<accession>A0A1I3PJ61</accession>
<dbReference type="AlphaFoldDB" id="A0A1I3PJ61"/>
<evidence type="ECO:0000313" key="2">
    <source>
        <dbReference type="EMBL" id="SFJ21421.1"/>
    </source>
</evidence>
<dbReference type="EMBL" id="FOQG01000021">
    <property type="protein sequence ID" value="SFJ21421.1"/>
    <property type="molecule type" value="Genomic_DNA"/>
</dbReference>
<feature type="compositionally biased region" description="Pro residues" evidence="1">
    <location>
        <begin position="10"/>
        <end position="24"/>
    </location>
</feature>
<keyword evidence="3" id="KW-1185">Reference proteome</keyword>
<proteinExistence type="predicted"/>
<feature type="region of interest" description="Disordered" evidence="1">
    <location>
        <begin position="1"/>
        <end position="43"/>
    </location>
</feature>
<organism evidence="2 3">
    <name type="scientific">Nocardioides psychrotolerans</name>
    <dbReference type="NCBI Taxonomy" id="1005945"/>
    <lineage>
        <taxon>Bacteria</taxon>
        <taxon>Bacillati</taxon>
        <taxon>Actinomycetota</taxon>
        <taxon>Actinomycetes</taxon>
        <taxon>Propionibacteriales</taxon>
        <taxon>Nocardioidaceae</taxon>
        <taxon>Nocardioides</taxon>
    </lineage>
</organism>
<evidence type="ECO:0000313" key="3">
    <source>
        <dbReference type="Proteomes" id="UP000198649"/>
    </source>
</evidence>
<sequence length="72" mass="7539">DPGGAQVEPTPAPPVLAPVVPARPDPTDPATTLPGPPRADMNDEDTRSLISVLIELDTLDDHTRIDAHQSAP</sequence>
<protein>
    <submittedName>
        <fullName evidence="2">Uncharacterized protein</fullName>
    </submittedName>
</protein>
<dbReference type="Proteomes" id="UP000198649">
    <property type="component" value="Unassembled WGS sequence"/>
</dbReference>